<dbReference type="Proteomes" id="UP001482520">
    <property type="component" value="Unassembled WGS sequence"/>
</dbReference>
<keyword evidence="3" id="KW-1185">Reference proteome</keyword>
<proteinExistence type="predicted"/>
<sequence>MHSHTTSPPAARPTLLPGLVVATREAGRLQVGLDEPRRVVLPDHPDVRRLLAALRDRTPPTPTTPEGVRALTALVAAGLVVDADLLDAAGAGTAGPGAVAAAFAAHGDAAALLLQRRSEAVVAVEGGDTVPVAATDLAVRLLREAGAGVADPGEGRGADGGRARRTRAARAPTSRPDVVIRLSAGPPARAGLDPLLQEAQPHLLVVGGPAGVVVGPFVEPGVTACLRCVDAARAEHDPRRGLVLEQVAAAPAPVAPLDPALLHLAVSWAVRDVVTYLDGGTPSTWSTTVEIDELLSCRSRRWLRHPRCGCSWDGAQVG</sequence>
<evidence type="ECO:0000313" key="2">
    <source>
        <dbReference type="EMBL" id="MEQ7845861.1"/>
    </source>
</evidence>
<accession>A0ABV1NTN0</accession>
<name>A0ABV1NTN0_9ACTN</name>
<evidence type="ECO:0000256" key="1">
    <source>
        <dbReference type="SAM" id="MobiDB-lite"/>
    </source>
</evidence>
<dbReference type="RefSeq" id="WP_349803552.1">
    <property type="nucleotide sequence ID" value="NZ_JBEGDP010000001.1"/>
</dbReference>
<feature type="compositionally biased region" description="Basic and acidic residues" evidence="1">
    <location>
        <begin position="153"/>
        <end position="162"/>
    </location>
</feature>
<gene>
    <name evidence="2" type="ORF">V6R90_01130</name>
</gene>
<protein>
    <recommendedName>
        <fullName evidence="4">TOMM leader peptide-binding protein</fullName>
    </recommendedName>
</protein>
<dbReference type="Gene3D" id="3.40.50.720">
    <property type="entry name" value="NAD(P)-binding Rossmann-like Domain"/>
    <property type="match status" value="1"/>
</dbReference>
<evidence type="ECO:0008006" key="4">
    <source>
        <dbReference type="Google" id="ProtNLM"/>
    </source>
</evidence>
<comment type="caution">
    <text evidence="2">The sequence shown here is derived from an EMBL/GenBank/DDBJ whole genome shotgun (WGS) entry which is preliminary data.</text>
</comment>
<feature type="region of interest" description="Disordered" evidence="1">
    <location>
        <begin position="149"/>
        <end position="170"/>
    </location>
</feature>
<organism evidence="2 3">
    <name type="scientific">Nocardioides kribbensis</name>
    <dbReference type="NCBI Taxonomy" id="305517"/>
    <lineage>
        <taxon>Bacteria</taxon>
        <taxon>Bacillati</taxon>
        <taxon>Actinomycetota</taxon>
        <taxon>Actinomycetes</taxon>
        <taxon>Propionibacteriales</taxon>
        <taxon>Nocardioidaceae</taxon>
        <taxon>Nocardioides</taxon>
    </lineage>
</organism>
<evidence type="ECO:0000313" key="3">
    <source>
        <dbReference type="Proteomes" id="UP001482520"/>
    </source>
</evidence>
<dbReference type="EMBL" id="JBEGDP010000001">
    <property type="protein sequence ID" value="MEQ7845861.1"/>
    <property type="molecule type" value="Genomic_DNA"/>
</dbReference>
<reference evidence="2 3" key="1">
    <citation type="submission" date="2024-02" db="EMBL/GenBank/DDBJ databases">
        <title>Full genome sequence of Nocardioides kribbensis.</title>
        <authorList>
            <person name="Poletto B.L."/>
            <person name="Silva G."/>
            <person name="Galante D."/>
            <person name="Campos K.R."/>
            <person name="Santos M.B.N."/>
            <person name="Sacchi C.T."/>
        </authorList>
    </citation>
    <scope>NUCLEOTIDE SEQUENCE [LARGE SCALE GENOMIC DNA]</scope>
    <source>
        <strain evidence="2 3">O4R</strain>
    </source>
</reference>